<protein>
    <recommendedName>
        <fullName evidence="4">DUF304 domain-containing protein</fullName>
    </recommendedName>
</protein>
<keyword evidence="3" id="KW-1185">Reference proteome</keyword>
<dbReference type="RefSeq" id="WP_377507383.1">
    <property type="nucleotide sequence ID" value="NZ_JBHULU010000015.1"/>
</dbReference>
<reference evidence="3" key="1">
    <citation type="journal article" date="2019" name="Int. J. Syst. Evol. Microbiol.">
        <title>The Global Catalogue of Microorganisms (GCM) 10K type strain sequencing project: providing services to taxonomists for standard genome sequencing and annotation.</title>
        <authorList>
            <consortium name="The Broad Institute Genomics Platform"/>
            <consortium name="The Broad Institute Genome Sequencing Center for Infectious Disease"/>
            <person name="Wu L."/>
            <person name="Ma J."/>
        </authorList>
    </citation>
    <scope>NUCLEOTIDE SEQUENCE [LARGE SCALE GENOMIC DNA]</scope>
    <source>
        <strain evidence="3">KCTC 42498</strain>
    </source>
</reference>
<dbReference type="EMBL" id="JBHULU010000015">
    <property type="protein sequence ID" value="MFD2514556.1"/>
    <property type="molecule type" value="Genomic_DNA"/>
</dbReference>
<feature type="transmembrane region" description="Helical" evidence="1">
    <location>
        <begin position="49"/>
        <end position="67"/>
    </location>
</feature>
<name>A0ABW5ILQ7_9BACT</name>
<gene>
    <name evidence="2" type="ORF">ACFSRY_11825</name>
</gene>
<proteinExistence type="predicted"/>
<evidence type="ECO:0008006" key="4">
    <source>
        <dbReference type="Google" id="ProtNLM"/>
    </source>
</evidence>
<evidence type="ECO:0000313" key="3">
    <source>
        <dbReference type="Proteomes" id="UP001597544"/>
    </source>
</evidence>
<comment type="caution">
    <text evidence="2">The sequence shown here is derived from an EMBL/GenBank/DDBJ whole genome shotgun (WGS) entry which is preliminary data.</text>
</comment>
<keyword evidence="1" id="KW-1133">Transmembrane helix</keyword>
<organism evidence="2 3">
    <name type="scientific">Pontibacter locisalis</name>
    <dbReference type="NCBI Taxonomy" id="1719035"/>
    <lineage>
        <taxon>Bacteria</taxon>
        <taxon>Pseudomonadati</taxon>
        <taxon>Bacteroidota</taxon>
        <taxon>Cytophagia</taxon>
        <taxon>Cytophagales</taxon>
        <taxon>Hymenobacteraceae</taxon>
        <taxon>Pontibacter</taxon>
    </lineage>
</organism>
<keyword evidence="1" id="KW-0812">Transmembrane</keyword>
<evidence type="ECO:0000313" key="2">
    <source>
        <dbReference type="EMBL" id="MFD2514556.1"/>
    </source>
</evidence>
<evidence type="ECO:0000256" key="1">
    <source>
        <dbReference type="SAM" id="Phobius"/>
    </source>
</evidence>
<keyword evidence="1" id="KW-0472">Membrane</keyword>
<dbReference type="Proteomes" id="UP001597544">
    <property type="component" value="Unassembled WGS sequence"/>
</dbReference>
<sequence length="168" mass="18904">MESMYVSLYSRKQLKQTKQFIFVVGVLLAAGGIYALVRELFFQDSFRLSWAIASALIVIAGLLWGLAGKNSLLFRDAYCSMNPERISYRLAVLGREVVIFWADITALQIEEQLISFQLTSGKMIRMRLGNIQQPEVARHVSRSIHLAALEKQIMVNGVQPTQTKPAAQ</sequence>
<feature type="transmembrane region" description="Helical" evidence="1">
    <location>
        <begin position="20"/>
        <end position="37"/>
    </location>
</feature>
<accession>A0ABW5ILQ7</accession>